<dbReference type="EMBL" id="MN043729">
    <property type="protein sequence ID" value="QDP42973.1"/>
    <property type="molecule type" value="Genomic_DNA"/>
</dbReference>
<reference evidence="1 2" key="1">
    <citation type="submission" date="2019-06" db="EMBL/GenBank/DDBJ databases">
        <authorList>
            <person name="Hertel R."/>
        </authorList>
    </citation>
    <scope>NUCLEOTIDE SEQUENCE [LARGE SCALE GENOMIC DNA]</scope>
</reference>
<gene>
    <name evidence="1" type="ORF">Goe8_c02000</name>
</gene>
<evidence type="ECO:0000313" key="2">
    <source>
        <dbReference type="Proteomes" id="UP000317800"/>
    </source>
</evidence>
<protein>
    <submittedName>
        <fullName evidence="1">Uncharacterized protein</fullName>
    </submittedName>
</protein>
<keyword evidence="2" id="KW-1185">Reference proteome</keyword>
<sequence>MKYTVKYKHYVEITYDALVEADSPEEAEEKLKEDFDFISEEEVGWQGISVEVLDVEEAEEE</sequence>
<evidence type="ECO:0000313" key="1">
    <source>
        <dbReference type="EMBL" id="QDP42973.1"/>
    </source>
</evidence>
<dbReference type="Proteomes" id="UP000317800">
    <property type="component" value="Segment"/>
</dbReference>
<name>A0A516KN10_9CAUD</name>
<accession>A0A516KN10</accession>
<organism evidence="1 2">
    <name type="scientific">Bacillus phage vB_BmeM-Goe8</name>
    <dbReference type="NCBI Taxonomy" id="2593638"/>
    <lineage>
        <taxon>Viruses</taxon>
        <taxon>Duplodnaviria</taxon>
        <taxon>Heunggongvirae</taxon>
        <taxon>Uroviricota</taxon>
        <taxon>Caudoviricetes</taxon>
        <taxon>Herelleviridae</taxon>
        <taxon>Bastillevirinae</taxon>
        <taxon>Goettingenvirus</taxon>
        <taxon>Goettingenvirus goe8</taxon>
    </lineage>
</organism>
<proteinExistence type="predicted"/>